<keyword evidence="3" id="KW-1185">Reference proteome</keyword>
<reference evidence="2 3" key="1">
    <citation type="submission" date="2021-06" db="EMBL/GenBank/DDBJ databases">
        <title>Complete genome of Haloferula helveola possessing various polysaccharide degrading enzymes.</title>
        <authorList>
            <person name="Takami H."/>
            <person name="Huang C."/>
            <person name="Hamasaki K."/>
        </authorList>
    </citation>
    <scope>NUCLEOTIDE SEQUENCE [LARGE SCALE GENOMIC DNA]</scope>
    <source>
        <strain evidence="2 3">CN-1</strain>
    </source>
</reference>
<evidence type="ECO:0000259" key="1">
    <source>
        <dbReference type="SMART" id="SM00953"/>
    </source>
</evidence>
<protein>
    <submittedName>
        <fullName evidence="2">RES domain-containing protein</fullName>
    </submittedName>
</protein>
<dbReference type="Pfam" id="PF08808">
    <property type="entry name" value="RES"/>
    <property type="match status" value="1"/>
</dbReference>
<evidence type="ECO:0000313" key="3">
    <source>
        <dbReference type="Proteomes" id="UP001374893"/>
    </source>
</evidence>
<dbReference type="SMART" id="SM00953">
    <property type="entry name" value="RES"/>
    <property type="match status" value="1"/>
</dbReference>
<accession>A0ABM7R8Z9</accession>
<evidence type="ECO:0000313" key="2">
    <source>
        <dbReference type="EMBL" id="BCX46450.1"/>
    </source>
</evidence>
<dbReference type="InterPro" id="IPR014914">
    <property type="entry name" value="RES_dom"/>
</dbReference>
<proteinExistence type="predicted"/>
<name>A0ABM7R8Z9_9BACT</name>
<organism evidence="2 3">
    <name type="scientific">Haloferula helveola</name>
    <dbReference type="NCBI Taxonomy" id="490095"/>
    <lineage>
        <taxon>Bacteria</taxon>
        <taxon>Pseudomonadati</taxon>
        <taxon>Verrucomicrobiota</taxon>
        <taxon>Verrucomicrobiia</taxon>
        <taxon>Verrucomicrobiales</taxon>
        <taxon>Verrucomicrobiaceae</taxon>
        <taxon>Haloferula</taxon>
    </lineage>
</organism>
<gene>
    <name evidence="2" type="ORF">HAHE_03580</name>
</gene>
<sequence length="148" mass="16172">MASSEKRITAYRIVAPRWVDTAFSGDGAQKFGGRWNSPGRRVVYLANSRALAALETLVHLTTPGSRAKAFVIIPTSIPITGVISAEITTEPRATGDPWITNRRSLALRVPSAIVPGEFNFLLNPSHPDFSKIEAGDPQPFGFDDRLWP</sequence>
<dbReference type="Proteomes" id="UP001374893">
    <property type="component" value="Chromosome"/>
</dbReference>
<dbReference type="RefSeq" id="WP_338688076.1">
    <property type="nucleotide sequence ID" value="NZ_AP024702.1"/>
</dbReference>
<feature type="domain" description="RES" evidence="1">
    <location>
        <begin position="22"/>
        <end position="136"/>
    </location>
</feature>
<dbReference type="EMBL" id="AP024702">
    <property type="protein sequence ID" value="BCX46450.1"/>
    <property type="molecule type" value="Genomic_DNA"/>
</dbReference>